<dbReference type="Gene3D" id="3.40.50.300">
    <property type="entry name" value="P-loop containing nucleotide triphosphate hydrolases"/>
    <property type="match status" value="1"/>
</dbReference>
<dbReference type="InterPro" id="IPR044974">
    <property type="entry name" value="Disease_R_plants"/>
</dbReference>
<dbReference type="InterPro" id="IPR038005">
    <property type="entry name" value="RX-like_CC"/>
</dbReference>
<keyword evidence="8" id="KW-1185">Reference proteome</keyword>
<dbReference type="Pfam" id="PF23559">
    <property type="entry name" value="WHD_DRP"/>
    <property type="match status" value="1"/>
</dbReference>
<dbReference type="Gene3D" id="1.20.5.4130">
    <property type="match status" value="1"/>
</dbReference>
<evidence type="ECO:0000259" key="5">
    <source>
        <dbReference type="Pfam" id="PF18052"/>
    </source>
</evidence>
<dbReference type="Pfam" id="PF23598">
    <property type="entry name" value="LRR_14"/>
    <property type="match status" value="1"/>
</dbReference>
<dbReference type="InterPro" id="IPR041118">
    <property type="entry name" value="Rx_N"/>
</dbReference>
<organism evidence="8 9">
    <name type="scientific">Durio zibethinus</name>
    <name type="common">Durian</name>
    <dbReference type="NCBI Taxonomy" id="66656"/>
    <lineage>
        <taxon>Eukaryota</taxon>
        <taxon>Viridiplantae</taxon>
        <taxon>Streptophyta</taxon>
        <taxon>Embryophyta</taxon>
        <taxon>Tracheophyta</taxon>
        <taxon>Spermatophyta</taxon>
        <taxon>Magnoliopsida</taxon>
        <taxon>eudicotyledons</taxon>
        <taxon>Gunneridae</taxon>
        <taxon>Pentapetalae</taxon>
        <taxon>rosids</taxon>
        <taxon>malvids</taxon>
        <taxon>Malvales</taxon>
        <taxon>Malvaceae</taxon>
        <taxon>Helicteroideae</taxon>
        <taxon>Durio</taxon>
    </lineage>
</organism>
<sequence>MVPEIAMALSATDVLFSKILSMLENQASLQSGVGDEINEIKLELSSMRSFLEDADDGPRAQSKAENDWVAGVREISYQVEDIIDEYMYDMNKQQQWKGNFLKGIQFPQNLWLKHKLGRKLRDIKERIKSIPERRQRYGVYQLEGRDRRREGMLGNYDLNWLKNESESSLFLKDDDLVGIKKTQRELLDWLTNGNLERTVISVTGMGGSGKTTLVANTFIKQTVKQHFDFCAWTTVSQQYTIEELLRSTIKEIYKKNNEQTPVNLNSLSYRDLGEKLEKYLQARRYLIVLDDVWNLNLWQQISRVLPNGRNGSRVMLTTRMGEVASFQFGTTNHVLEVKPLRDNEAWTLFCMKAFPSNLGQCPPNLDSLARNLAEKCKGLPLAIVALGGLLSSKKFIAEWRIIHDNLNWELSHNPELGALKCILLLSYYHLPYRLKHCFLYCCIFPEDYLIRRNRLIRLWMAEGFVEPVNGATPEVVAERYLMELISRGLLQVTKRNESGRPQACKMHDILRELAVSISESEKFVAISDRKEAVVEDNGIRRLSIVVRDKEIKARKGISQLRSLFVFAVDEISKSSFNRLPSGFKLLTVLDLQDAPISQLPSEMAYLFNLRYLNLTRTQVKELPKSIGELCNLQSLFLKETQIEELPPGIVKLKNLRHLIVYRFNIKGTDYDRWVSMRLPSDIFMVKNLQVLTFAEAGDTFIKNLSKMTQLKRLCFANVKEANEKELCFSLGKTSLLRYLMVMSCNEKERLKMDKLVKAPPCLEKLILAGKLEKVPHWFSSLHNLTCLRLHWSRLREDFVSHIQALPNLGRITLVNAYLGERLCFLEGFPKLKILRIQKFPELKEIVINKGVMPDLQELNIRECQKFVKLPHGWESLPHLKKVCLRDVSSEIVEKICGASESMDQPTIRVILLSRVEEEDDDGEFQSNFKWVYRTYD</sequence>
<dbReference type="PANTHER" id="PTHR23155">
    <property type="entry name" value="DISEASE RESISTANCE PROTEIN RP"/>
    <property type="match status" value="1"/>
</dbReference>
<dbReference type="PANTHER" id="PTHR23155:SF1205">
    <property type="entry name" value="DISEASE RESISTANCE PROTEIN RPM1"/>
    <property type="match status" value="1"/>
</dbReference>
<evidence type="ECO:0000259" key="4">
    <source>
        <dbReference type="Pfam" id="PF00931"/>
    </source>
</evidence>
<dbReference type="Gene3D" id="1.10.10.10">
    <property type="entry name" value="Winged helix-like DNA-binding domain superfamily/Winged helix DNA-binding domain"/>
    <property type="match status" value="1"/>
</dbReference>
<dbReference type="PRINTS" id="PR00364">
    <property type="entry name" value="DISEASERSIST"/>
</dbReference>
<dbReference type="FunFam" id="1.10.10.10:FF:000322">
    <property type="entry name" value="Probable disease resistance protein At1g63360"/>
    <property type="match status" value="1"/>
</dbReference>
<dbReference type="GO" id="GO:0043531">
    <property type="term" value="F:ADP binding"/>
    <property type="evidence" value="ECO:0007669"/>
    <property type="project" value="InterPro"/>
</dbReference>
<evidence type="ECO:0000313" key="9">
    <source>
        <dbReference type="RefSeq" id="XP_022718668.1"/>
    </source>
</evidence>
<dbReference type="Gene3D" id="3.80.10.10">
    <property type="entry name" value="Ribonuclease Inhibitor"/>
    <property type="match status" value="2"/>
</dbReference>
<feature type="domain" description="Disease resistance R13L4/SHOC-2-like LRR" evidence="7">
    <location>
        <begin position="559"/>
        <end position="884"/>
    </location>
</feature>
<dbReference type="OrthoDB" id="598235at2759"/>
<protein>
    <submittedName>
        <fullName evidence="9">LOW QUALITY PROTEIN: disease resistance protein RPM1-like</fullName>
    </submittedName>
</protein>
<reference evidence="9" key="1">
    <citation type="submission" date="2025-08" db="UniProtKB">
        <authorList>
            <consortium name="RefSeq"/>
        </authorList>
    </citation>
    <scope>IDENTIFICATION</scope>
    <source>
        <tissue evidence="9">Fruit stalk</tissue>
    </source>
</reference>
<feature type="domain" description="Disease resistance protein winged helix" evidence="6">
    <location>
        <begin position="443"/>
        <end position="514"/>
    </location>
</feature>
<dbReference type="Gene3D" id="1.10.8.430">
    <property type="entry name" value="Helical domain of apoptotic protease-activating factors"/>
    <property type="match status" value="1"/>
</dbReference>
<dbReference type="Pfam" id="PF18052">
    <property type="entry name" value="Rx_N"/>
    <property type="match status" value="1"/>
</dbReference>
<dbReference type="GeneID" id="111276946"/>
<evidence type="ECO:0000259" key="7">
    <source>
        <dbReference type="Pfam" id="PF23598"/>
    </source>
</evidence>
<dbReference type="InterPro" id="IPR027417">
    <property type="entry name" value="P-loop_NTPase"/>
</dbReference>
<dbReference type="InterPro" id="IPR036388">
    <property type="entry name" value="WH-like_DNA-bd_sf"/>
</dbReference>
<feature type="domain" description="Disease resistance N-terminal" evidence="5">
    <location>
        <begin position="14"/>
        <end position="99"/>
    </location>
</feature>
<dbReference type="InterPro" id="IPR032675">
    <property type="entry name" value="LRR_dom_sf"/>
</dbReference>
<dbReference type="InterPro" id="IPR055414">
    <property type="entry name" value="LRR_R13L4/SHOC2-like"/>
</dbReference>
<dbReference type="CDD" id="cd14798">
    <property type="entry name" value="RX-CC_like"/>
    <property type="match status" value="1"/>
</dbReference>
<dbReference type="RefSeq" id="XP_022718668.1">
    <property type="nucleotide sequence ID" value="XM_022862933.1"/>
</dbReference>
<dbReference type="SUPFAM" id="SSF52540">
    <property type="entry name" value="P-loop containing nucleoside triphosphate hydrolases"/>
    <property type="match status" value="1"/>
</dbReference>
<dbReference type="Pfam" id="PF00931">
    <property type="entry name" value="NB-ARC"/>
    <property type="match status" value="1"/>
</dbReference>
<dbReference type="InterPro" id="IPR042197">
    <property type="entry name" value="Apaf_helical"/>
</dbReference>
<keyword evidence="1" id="KW-0677">Repeat</keyword>
<dbReference type="KEGG" id="dzi:111276946"/>
<keyword evidence="2" id="KW-0547">Nucleotide-binding</keyword>
<dbReference type="GO" id="GO:0098542">
    <property type="term" value="P:defense response to other organism"/>
    <property type="evidence" value="ECO:0007669"/>
    <property type="project" value="TreeGrafter"/>
</dbReference>
<dbReference type="InterPro" id="IPR002182">
    <property type="entry name" value="NB-ARC"/>
</dbReference>
<feature type="domain" description="NB-ARC" evidence="4">
    <location>
        <begin position="181"/>
        <end position="358"/>
    </location>
</feature>
<accession>A0A6P5WS25</accession>
<evidence type="ECO:0000259" key="6">
    <source>
        <dbReference type="Pfam" id="PF23559"/>
    </source>
</evidence>
<keyword evidence="3" id="KW-0611">Plant defense</keyword>
<dbReference type="SUPFAM" id="SSF52058">
    <property type="entry name" value="L domain-like"/>
    <property type="match status" value="1"/>
</dbReference>
<proteinExistence type="predicted"/>
<gene>
    <name evidence="9" type="primary">LOC111276946</name>
</gene>
<evidence type="ECO:0000313" key="8">
    <source>
        <dbReference type="Proteomes" id="UP000515121"/>
    </source>
</evidence>
<dbReference type="FunFam" id="3.40.50.300:FF:001091">
    <property type="entry name" value="Probable disease resistance protein At1g61300"/>
    <property type="match status" value="1"/>
</dbReference>
<name>A0A6P5WS25_DURZI</name>
<dbReference type="InterPro" id="IPR058922">
    <property type="entry name" value="WHD_DRP"/>
</dbReference>
<evidence type="ECO:0000256" key="2">
    <source>
        <dbReference type="ARBA" id="ARBA00022741"/>
    </source>
</evidence>
<evidence type="ECO:0000256" key="3">
    <source>
        <dbReference type="ARBA" id="ARBA00022821"/>
    </source>
</evidence>
<dbReference type="AlphaFoldDB" id="A0A6P5WS25"/>
<evidence type="ECO:0000256" key="1">
    <source>
        <dbReference type="ARBA" id="ARBA00022737"/>
    </source>
</evidence>
<dbReference type="Proteomes" id="UP000515121">
    <property type="component" value="Unplaced"/>
</dbReference>